<evidence type="ECO:0008006" key="4">
    <source>
        <dbReference type="Google" id="ProtNLM"/>
    </source>
</evidence>
<accession>A0A4R5CZZ8</accession>
<reference evidence="2 3" key="1">
    <citation type="submission" date="2019-03" db="EMBL/GenBank/DDBJ databases">
        <title>Flavobacterium TSA-D2 sp. nov., isolated from arctic soil.</title>
        <authorList>
            <person name="Chaudhary D.K."/>
        </authorList>
    </citation>
    <scope>NUCLEOTIDE SEQUENCE [LARGE SCALE GENOMIC DNA]</scope>
    <source>
        <strain evidence="2 3">TSA-D2</strain>
    </source>
</reference>
<feature type="chain" id="PRO_5020644234" description="Outer membrane lipoprotein-sorting protein" evidence="1">
    <location>
        <begin position="24"/>
        <end position="239"/>
    </location>
</feature>
<feature type="signal peptide" evidence="1">
    <location>
        <begin position="1"/>
        <end position="23"/>
    </location>
</feature>
<sequence length="239" mass="27521">MKNIFKATLILFTLLFSCTSLLAQSKDKKANAIVKEMLTAMGGMKNYNSTQFIQWDFVNRKLSWNKWTGDVRVENPSAKQVILVNINTLKGKVYENGVLVNDQAKAKELLEKGKNWWINDSYWLVMPWKLQDPGVSLKYVKTEKLPNGKTADILQLTFSAVGVTPENKYWLFVGKEDHLIKQWAYYKNFNDAEPKFLKPWSNYQKVGNILLSFDRPNEEVGPKNVVVKTNLDSSIFTEL</sequence>
<keyword evidence="1" id="KW-0732">Signal</keyword>
<proteinExistence type="predicted"/>
<dbReference type="AlphaFoldDB" id="A0A4R5CZZ8"/>
<evidence type="ECO:0000313" key="2">
    <source>
        <dbReference type="EMBL" id="TDE05497.1"/>
    </source>
</evidence>
<protein>
    <recommendedName>
        <fullName evidence="4">Outer membrane lipoprotein-sorting protein</fullName>
    </recommendedName>
</protein>
<dbReference type="Proteomes" id="UP000294597">
    <property type="component" value="Unassembled WGS sequence"/>
</dbReference>
<dbReference type="EMBL" id="SMFO01000002">
    <property type="protein sequence ID" value="TDE05497.1"/>
    <property type="molecule type" value="Genomic_DNA"/>
</dbReference>
<organism evidence="2 3">
    <name type="scientific">Flavobacterium hiemivividum</name>
    <dbReference type="NCBI Taxonomy" id="2541734"/>
    <lineage>
        <taxon>Bacteria</taxon>
        <taxon>Pseudomonadati</taxon>
        <taxon>Bacteroidota</taxon>
        <taxon>Flavobacteriia</taxon>
        <taxon>Flavobacteriales</taxon>
        <taxon>Flavobacteriaceae</taxon>
        <taxon>Flavobacterium</taxon>
    </lineage>
</organism>
<evidence type="ECO:0000256" key="1">
    <source>
        <dbReference type="SAM" id="SignalP"/>
    </source>
</evidence>
<dbReference type="RefSeq" id="WP_132109537.1">
    <property type="nucleotide sequence ID" value="NZ_SMFO01000002.1"/>
</dbReference>
<gene>
    <name evidence="2" type="ORF">E0F98_05110</name>
</gene>
<evidence type="ECO:0000313" key="3">
    <source>
        <dbReference type="Proteomes" id="UP000294597"/>
    </source>
</evidence>
<comment type="caution">
    <text evidence="2">The sequence shown here is derived from an EMBL/GenBank/DDBJ whole genome shotgun (WGS) entry which is preliminary data.</text>
</comment>
<keyword evidence="3" id="KW-1185">Reference proteome</keyword>
<dbReference type="PROSITE" id="PS51257">
    <property type="entry name" value="PROKAR_LIPOPROTEIN"/>
    <property type="match status" value="1"/>
</dbReference>
<name>A0A4R5CZZ8_9FLAO</name>